<dbReference type="STRING" id="888741.HMPREF9098_0022"/>
<comment type="similarity">
    <text evidence="1 7">Belongs to the dUTPase family.</text>
</comment>
<feature type="binding site" evidence="7">
    <location>
        <position position="106"/>
    </location>
    <ligand>
        <name>substrate</name>
    </ligand>
</feature>
<dbReference type="AlphaFoldDB" id="F0EVY8"/>
<dbReference type="Pfam" id="PF00692">
    <property type="entry name" value="dUTPase"/>
    <property type="match status" value="1"/>
</dbReference>
<dbReference type="InterPro" id="IPR029054">
    <property type="entry name" value="dUTPase-like"/>
</dbReference>
<dbReference type="Proteomes" id="UP000004088">
    <property type="component" value="Unassembled WGS sequence"/>
</dbReference>
<evidence type="ECO:0000256" key="2">
    <source>
        <dbReference type="ARBA" id="ARBA00022723"/>
    </source>
</evidence>
<comment type="function">
    <text evidence="7">This enzyme is involved in nucleotide metabolism: it produces dUMP, the immediate precursor of thymidine nucleotides and it decreases the intracellular concentration of dUTP so that uracil cannot be incorporated into DNA.</text>
</comment>
<dbReference type="InterPro" id="IPR008181">
    <property type="entry name" value="dUTPase"/>
</dbReference>
<proteinExistence type="inferred from homology"/>
<dbReference type="NCBIfam" id="NF001862">
    <property type="entry name" value="PRK00601.1"/>
    <property type="match status" value="1"/>
</dbReference>
<comment type="caution">
    <text evidence="9">The sequence shown here is derived from an EMBL/GenBank/DDBJ whole genome shotgun (WGS) entry which is preliminary data.</text>
</comment>
<dbReference type="SUPFAM" id="SSF51283">
    <property type="entry name" value="dUTPase-like"/>
    <property type="match status" value="1"/>
</dbReference>
<keyword evidence="10" id="KW-1185">Reference proteome</keyword>
<reference evidence="9 10" key="1">
    <citation type="submission" date="2011-01" db="EMBL/GenBank/DDBJ databases">
        <authorList>
            <person name="Muzny D."/>
            <person name="Qin X."/>
            <person name="Deng J."/>
            <person name="Jiang H."/>
            <person name="Liu Y."/>
            <person name="Qu J."/>
            <person name="Song X.-Z."/>
            <person name="Zhang L."/>
            <person name="Thornton R."/>
            <person name="Coyle M."/>
            <person name="Francisco L."/>
            <person name="Jackson L."/>
            <person name="Javaid M."/>
            <person name="Korchina V."/>
            <person name="Kovar C."/>
            <person name="Mata R."/>
            <person name="Mathew T."/>
            <person name="Ngo R."/>
            <person name="Nguyen L."/>
            <person name="Nguyen N."/>
            <person name="Okwuonu G."/>
            <person name="Ongeri F."/>
            <person name="Pham C."/>
            <person name="Simmons D."/>
            <person name="Wilczek-Boney K."/>
            <person name="Hale W."/>
            <person name="Jakkamsetti A."/>
            <person name="Pham P."/>
            <person name="Ruth R."/>
            <person name="San Lucas F."/>
            <person name="Warren J."/>
            <person name="Zhang J."/>
            <person name="Zhao Z."/>
            <person name="Zhou C."/>
            <person name="Zhu D."/>
            <person name="Lee S."/>
            <person name="Bess C."/>
            <person name="Blankenburg K."/>
            <person name="Forbes L."/>
            <person name="Fu Q."/>
            <person name="Gubbala S."/>
            <person name="Hirani K."/>
            <person name="Jayaseelan J.C."/>
            <person name="Lara F."/>
            <person name="Munidasa M."/>
            <person name="Palculict T."/>
            <person name="Patil S."/>
            <person name="Pu L.-L."/>
            <person name="Saada N."/>
            <person name="Tang L."/>
            <person name="Weissenberger G."/>
            <person name="Zhu Y."/>
            <person name="Hemphill L."/>
            <person name="Shang Y."/>
            <person name="Youmans B."/>
            <person name="Ayvaz T."/>
            <person name="Ross M."/>
            <person name="Santibanez J."/>
            <person name="Aqrawi P."/>
            <person name="Gross S."/>
            <person name="Joshi V."/>
            <person name="Fowler G."/>
            <person name="Nazareth L."/>
            <person name="Reid J."/>
            <person name="Worley K."/>
            <person name="Petrosino J."/>
            <person name="Highlander S."/>
            <person name="Gibbs R."/>
        </authorList>
    </citation>
    <scope>NUCLEOTIDE SEQUENCE [LARGE SCALE GENOMIC DNA]</scope>
    <source>
        <strain evidence="9 10">ATCC 33394</strain>
    </source>
</reference>
<dbReference type="Gene3D" id="2.70.40.10">
    <property type="match status" value="1"/>
</dbReference>
<dbReference type="UniPathway" id="UPA00610">
    <property type="reaction ID" value="UER00666"/>
</dbReference>
<evidence type="ECO:0000256" key="3">
    <source>
        <dbReference type="ARBA" id="ARBA00022801"/>
    </source>
</evidence>
<comment type="cofactor">
    <cofactor evidence="7">
        <name>Mg(2+)</name>
        <dbReference type="ChEBI" id="CHEBI:18420"/>
    </cofactor>
</comment>
<sequence>MRPLQAACTASVIPPIHCKGIFMTVRPQVQLKILRPEIAAQLPQYATSGSAGLDLRACIPEARTVRAGETVLIPTGIAIYLDNPQLAAMLLPRSGLGHKHGIVLGNLVGLIDSDYQGELMVSVWNRGSDSFVIEPFERIAQMVIVPVVQADFALVDEFAASERGTGGFGSTGRS</sequence>
<comment type="catalytic activity">
    <reaction evidence="6 7">
        <text>dUTP + H2O = dUMP + diphosphate + H(+)</text>
        <dbReference type="Rhea" id="RHEA:10248"/>
        <dbReference type="ChEBI" id="CHEBI:15377"/>
        <dbReference type="ChEBI" id="CHEBI:15378"/>
        <dbReference type="ChEBI" id="CHEBI:33019"/>
        <dbReference type="ChEBI" id="CHEBI:61555"/>
        <dbReference type="ChEBI" id="CHEBI:246422"/>
        <dbReference type="EC" id="3.6.1.23"/>
    </reaction>
</comment>
<dbReference type="PANTHER" id="PTHR11241">
    <property type="entry name" value="DEOXYURIDINE 5'-TRIPHOSPHATE NUCLEOTIDOHYDROLASE"/>
    <property type="match status" value="1"/>
</dbReference>
<evidence type="ECO:0000256" key="4">
    <source>
        <dbReference type="ARBA" id="ARBA00022842"/>
    </source>
</evidence>
<comment type="caution">
    <text evidence="7">Lacks conserved residue(s) required for the propagation of feature annotation.</text>
</comment>
<dbReference type="InterPro" id="IPR036157">
    <property type="entry name" value="dUTPase-like_sf"/>
</dbReference>
<name>F0EVY8_9NEIS</name>
<feature type="binding site" evidence="7">
    <location>
        <begin position="93"/>
        <end position="95"/>
    </location>
    <ligand>
        <name>substrate</name>
    </ligand>
</feature>
<dbReference type="PANTHER" id="PTHR11241:SF0">
    <property type="entry name" value="DEOXYURIDINE 5'-TRIPHOSPHATE NUCLEOTIDOHYDROLASE"/>
    <property type="match status" value="1"/>
</dbReference>
<dbReference type="GO" id="GO:0000287">
    <property type="term" value="F:magnesium ion binding"/>
    <property type="evidence" value="ECO:0007669"/>
    <property type="project" value="UniProtKB-UniRule"/>
</dbReference>
<feature type="binding site" evidence="7">
    <location>
        <begin position="110"/>
        <end position="112"/>
    </location>
    <ligand>
        <name>substrate</name>
    </ligand>
</feature>
<dbReference type="GO" id="GO:0046081">
    <property type="term" value="P:dUTP catabolic process"/>
    <property type="evidence" value="ECO:0007669"/>
    <property type="project" value="InterPro"/>
</dbReference>
<evidence type="ECO:0000313" key="9">
    <source>
        <dbReference type="EMBL" id="EGC18573.1"/>
    </source>
</evidence>
<evidence type="ECO:0000256" key="1">
    <source>
        <dbReference type="ARBA" id="ARBA00006581"/>
    </source>
</evidence>
<gene>
    <name evidence="7 9" type="primary">dut</name>
    <name evidence="9" type="ORF">HMPREF9098_0022</name>
</gene>
<feature type="domain" description="dUTPase-like" evidence="8">
    <location>
        <begin position="40"/>
        <end position="172"/>
    </location>
</feature>
<dbReference type="NCBIfam" id="TIGR00576">
    <property type="entry name" value="dut"/>
    <property type="match status" value="1"/>
</dbReference>
<dbReference type="EC" id="3.6.1.23" evidence="7"/>
<evidence type="ECO:0000256" key="7">
    <source>
        <dbReference type="HAMAP-Rule" id="MF_00116"/>
    </source>
</evidence>
<protein>
    <recommendedName>
        <fullName evidence="7">Deoxyuridine 5'-triphosphate nucleotidohydrolase</fullName>
        <shortName evidence="7">dUTPase</shortName>
        <ecNumber evidence="7">3.6.1.23</ecNumber>
    </recommendedName>
    <alternativeName>
        <fullName evidence="7">dUTP pyrophosphatase</fullName>
    </alternativeName>
</protein>
<comment type="pathway">
    <text evidence="7">Pyrimidine metabolism; dUMP biosynthesis; dUMP from dCTP (dUTP route): step 2/2.</text>
</comment>
<dbReference type="HAMAP" id="MF_00116">
    <property type="entry name" value="dUTPase_bact"/>
    <property type="match status" value="1"/>
</dbReference>
<dbReference type="GO" id="GO:0006226">
    <property type="term" value="P:dUMP biosynthetic process"/>
    <property type="evidence" value="ECO:0007669"/>
    <property type="project" value="UniProtKB-UniRule"/>
</dbReference>
<dbReference type="EMBL" id="AEWV01000001">
    <property type="protein sequence ID" value="EGC18573.1"/>
    <property type="molecule type" value="Genomic_DNA"/>
</dbReference>
<evidence type="ECO:0000259" key="8">
    <source>
        <dbReference type="Pfam" id="PF00692"/>
    </source>
</evidence>
<keyword evidence="4 7" id="KW-0460">Magnesium</keyword>
<evidence type="ECO:0000313" key="10">
    <source>
        <dbReference type="Proteomes" id="UP000004088"/>
    </source>
</evidence>
<dbReference type="InterPro" id="IPR033704">
    <property type="entry name" value="dUTPase_trimeric"/>
</dbReference>
<accession>F0EVY8</accession>
<keyword evidence="5 7" id="KW-0546">Nucleotide metabolism</keyword>
<organism evidence="9 10">
    <name type="scientific">Kingella denitrificans ATCC 33394</name>
    <dbReference type="NCBI Taxonomy" id="888741"/>
    <lineage>
        <taxon>Bacteria</taxon>
        <taxon>Pseudomonadati</taxon>
        <taxon>Pseudomonadota</taxon>
        <taxon>Betaproteobacteria</taxon>
        <taxon>Neisseriales</taxon>
        <taxon>Neisseriaceae</taxon>
        <taxon>Kingella</taxon>
    </lineage>
</organism>
<dbReference type="CDD" id="cd07557">
    <property type="entry name" value="trimeric_dUTPase"/>
    <property type="match status" value="1"/>
</dbReference>
<dbReference type="HOGENOM" id="CLU_068508_1_1_4"/>
<dbReference type="FunFam" id="2.70.40.10:FF:000002">
    <property type="entry name" value="dUTP diphosphatase"/>
    <property type="match status" value="1"/>
</dbReference>
<evidence type="ECO:0000256" key="6">
    <source>
        <dbReference type="ARBA" id="ARBA00047686"/>
    </source>
</evidence>
<evidence type="ECO:0000256" key="5">
    <source>
        <dbReference type="ARBA" id="ARBA00023080"/>
    </source>
</evidence>
<keyword evidence="2 7" id="KW-0479">Metal-binding</keyword>
<dbReference type="GO" id="GO:0004170">
    <property type="term" value="F:dUTP diphosphatase activity"/>
    <property type="evidence" value="ECO:0007669"/>
    <property type="project" value="UniProtKB-UniRule"/>
</dbReference>
<keyword evidence="3 7" id="KW-0378">Hydrolase</keyword>